<feature type="transmembrane region" description="Helical" evidence="1">
    <location>
        <begin position="6"/>
        <end position="30"/>
    </location>
</feature>
<reference evidence="3" key="1">
    <citation type="submission" date="2017-01" db="EMBL/GenBank/DDBJ databases">
        <authorList>
            <person name="Varghese N."/>
            <person name="Submissions S."/>
        </authorList>
    </citation>
    <scope>NUCLEOTIDE SEQUENCE [LARGE SCALE GENOMIC DNA]</scope>
    <source>
        <strain evidence="3">DSM 15366</strain>
    </source>
</reference>
<sequence length="149" mass="16804">MTIFTIFISGIIGTTVMTGFSHLVELITALKFNEAHLLNSFIDRSKSSTSNIARNHYLGWLIHFSIGICMAAVLYCCYFYMIDSVLVWSGVFLGFVLGVIGVAGWSMMISVHSNPPKIEWNYFFTQLIIAHIIFGTTVTWLLIKFNFST</sequence>
<dbReference type="Proteomes" id="UP000186953">
    <property type="component" value="Unassembled WGS sequence"/>
</dbReference>
<organism evidence="2 3">
    <name type="scientific">Maribacter ulvicola</name>
    <dbReference type="NCBI Taxonomy" id="228959"/>
    <lineage>
        <taxon>Bacteria</taxon>
        <taxon>Pseudomonadati</taxon>
        <taxon>Bacteroidota</taxon>
        <taxon>Flavobacteriia</taxon>
        <taxon>Flavobacteriales</taxon>
        <taxon>Flavobacteriaceae</taxon>
        <taxon>Maribacter</taxon>
    </lineage>
</organism>
<dbReference type="RefSeq" id="WP_076548786.1">
    <property type="nucleotide sequence ID" value="NZ_FTMA01000004.1"/>
</dbReference>
<proteinExistence type="predicted"/>
<dbReference type="EMBL" id="FTMA01000004">
    <property type="protein sequence ID" value="SIQ90584.1"/>
    <property type="molecule type" value="Genomic_DNA"/>
</dbReference>
<dbReference type="OrthoDB" id="673991at2"/>
<gene>
    <name evidence="2" type="ORF">SAMN05421797_104123</name>
</gene>
<feature type="transmembrane region" description="Helical" evidence="1">
    <location>
        <begin position="120"/>
        <end position="143"/>
    </location>
</feature>
<keyword evidence="1" id="KW-0812">Transmembrane</keyword>
<accession>A0A1N6WKI4</accession>
<evidence type="ECO:0000313" key="2">
    <source>
        <dbReference type="EMBL" id="SIQ90584.1"/>
    </source>
</evidence>
<keyword evidence="1" id="KW-1133">Transmembrane helix</keyword>
<keyword evidence="3" id="KW-1185">Reference proteome</keyword>
<feature type="transmembrane region" description="Helical" evidence="1">
    <location>
        <begin position="57"/>
        <end position="81"/>
    </location>
</feature>
<evidence type="ECO:0008006" key="4">
    <source>
        <dbReference type="Google" id="ProtNLM"/>
    </source>
</evidence>
<keyword evidence="1" id="KW-0472">Membrane</keyword>
<protein>
    <recommendedName>
        <fullName evidence="4">DUF2938 domain-containing protein</fullName>
    </recommendedName>
</protein>
<dbReference type="AlphaFoldDB" id="A0A1N6WKI4"/>
<feature type="transmembrane region" description="Helical" evidence="1">
    <location>
        <begin position="87"/>
        <end position="108"/>
    </location>
</feature>
<dbReference type="STRING" id="228959.SAMN05421797_104123"/>
<evidence type="ECO:0000256" key="1">
    <source>
        <dbReference type="SAM" id="Phobius"/>
    </source>
</evidence>
<evidence type="ECO:0000313" key="3">
    <source>
        <dbReference type="Proteomes" id="UP000186953"/>
    </source>
</evidence>
<name>A0A1N6WKI4_9FLAO</name>